<dbReference type="EnsemblMetazoa" id="SMAR013577-RA">
    <property type="protein sequence ID" value="SMAR013577-PA"/>
    <property type="gene ID" value="SMAR013577"/>
</dbReference>
<dbReference type="GO" id="GO:0005829">
    <property type="term" value="C:cytosol"/>
    <property type="evidence" value="ECO:0007669"/>
    <property type="project" value="TreeGrafter"/>
</dbReference>
<keyword evidence="3" id="KW-1185">Reference proteome</keyword>
<dbReference type="GO" id="GO:0006879">
    <property type="term" value="P:intracellular iron ion homeostasis"/>
    <property type="evidence" value="ECO:0007669"/>
    <property type="project" value="TreeGrafter"/>
</dbReference>
<dbReference type="eggNOG" id="KOG0911">
    <property type="taxonomic scope" value="Eukaryota"/>
</dbReference>
<dbReference type="InterPro" id="IPR002109">
    <property type="entry name" value="Glutaredoxin"/>
</dbReference>
<protein>
    <recommendedName>
        <fullName evidence="1">Glutaredoxin domain-containing protein</fullName>
    </recommendedName>
</protein>
<organism evidence="2 3">
    <name type="scientific">Strigamia maritima</name>
    <name type="common">European centipede</name>
    <name type="synonym">Geophilus maritimus</name>
    <dbReference type="NCBI Taxonomy" id="126957"/>
    <lineage>
        <taxon>Eukaryota</taxon>
        <taxon>Metazoa</taxon>
        <taxon>Ecdysozoa</taxon>
        <taxon>Arthropoda</taxon>
        <taxon>Myriapoda</taxon>
        <taxon>Chilopoda</taxon>
        <taxon>Pleurostigmophora</taxon>
        <taxon>Geophilomorpha</taxon>
        <taxon>Linotaeniidae</taxon>
        <taxon>Strigamia</taxon>
    </lineage>
</organism>
<dbReference type="SUPFAM" id="SSF52833">
    <property type="entry name" value="Thioredoxin-like"/>
    <property type="match status" value="1"/>
</dbReference>
<proteinExistence type="predicted"/>
<evidence type="ECO:0000259" key="1">
    <source>
        <dbReference type="Pfam" id="PF00462"/>
    </source>
</evidence>
<dbReference type="HOGENOM" id="CLU_925360_0_0_1"/>
<dbReference type="EMBL" id="JH429903">
    <property type="status" value="NOT_ANNOTATED_CDS"/>
    <property type="molecule type" value="Genomic_DNA"/>
</dbReference>
<name>T1JI96_STRMM</name>
<accession>T1JI96</accession>
<dbReference type="Gene3D" id="3.40.30.10">
    <property type="entry name" value="Glutaredoxin"/>
    <property type="match status" value="1"/>
</dbReference>
<dbReference type="InterPro" id="IPR004480">
    <property type="entry name" value="Monothiol_GRX-rel"/>
</dbReference>
<dbReference type="PANTHER" id="PTHR10293">
    <property type="entry name" value="GLUTAREDOXIN FAMILY MEMBER"/>
    <property type="match status" value="1"/>
</dbReference>
<reference evidence="2" key="2">
    <citation type="submission" date="2015-02" db="UniProtKB">
        <authorList>
            <consortium name="EnsemblMetazoa"/>
        </authorList>
    </citation>
    <scope>IDENTIFICATION</scope>
</reference>
<dbReference type="Proteomes" id="UP000014500">
    <property type="component" value="Unassembled WGS sequence"/>
</dbReference>
<dbReference type="GO" id="GO:0005634">
    <property type="term" value="C:nucleus"/>
    <property type="evidence" value="ECO:0007669"/>
    <property type="project" value="TreeGrafter"/>
</dbReference>
<feature type="domain" description="Glutaredoxin" evidence="1">
    <location>
        <begin position="207"/>
        <end position="250"/>
    </location>
</feature>
<dbReference type="PANTHER" id="PTHR10293:SF73">
    <property type="entry name" value="GLUTAREDOXIN-3"/>
    <property type="match status" value="1"/>
</dbReference>
<dbReference type="Pfam" id="PF00462">
    <property type="entry name" value="Glutaredoxin"/>
    <property type="match status" value="1"/>
</dbReference>
<dbReference type="AlphaFoldDB" id="T1JI96"/>
<dbReference type="PROSITE" id="PS51354">
    <property type="entry name" value="GLUTAREDOXIN_2"/>
    <property type="match status" value="1"/>
</dbReference>
<dbReference type="STRING" id="126957.T1JI96"/>
<evidence type="ECO:0000313" key="2">
    <source>
        <dbReference type="EnsemblMetazoa" id="SMAR013577-PA"/>
    </source>
</evidence>
<reference evidence="3" key="1">
    <citation type="submission" date="2011-05" db="EMBL/GenBank/DDBJ databases">
        <authorList>
            <person name="Richards S.R."/>
            <person name="Qu J."/>
            <person name="Jiang H."/>
            <person name="Jhangiani S.N."/>
            <person name="Agravi P."/>
            <person name="Goodspeed R."/>
            <person name="Gross S."/>
            <person name="Mandapat C."/>
            <person name="Jackson L."/>
            <person name="Mathew T."/>
            <person name="Pu L."/>
            <person name="Thornton R."/>
            <person name="Saada N."/>
            <person name="Wilczek-Boney K.B."/>
            <person name="Lee S."/>
            <person name="Kovar C."/>
            <person name="Wu Y."/>
            <person name="Scherer S.E."/>
            <person name="Worley K.C."/>
            <person name="Muzny D.M."/>
            <person name="Gibbs R."/>
        </authorList>
    </citation>
    <scope>NUCLEOTIDE SEQUENCE</scope>
    <source>
        <strain evidence="3">Brora</strain>
    </source>
</reference>
<dbReference type="InterPro" id="IPR036249">
    <property type="entry name" value="Thioredoxin-like_sf"/>
</dbReference>
<evidence type="ECO:0000313" key="3">
    <source>
        <dbReference type="Proteomes" id="UP000014500"/>
    </source>
</evidence>
<sequence>MVCECDCEREREGREFLSHKSNSSETYQCASAIKTKCEYHTSPISKCLSPINAHVFPEASGKDIGAITRAIEFTWLTWFQNAFKTLEPAGATTSRCGVPDYTDEGQVGYLTHATPPLNSRLRDTLVRWPEYRPSSVWDALSLGNVNPNLVTNTVKSQPLVGSIFHPNPVRTTSDQPGMTDRCKSIIEILNQHNTDFSTFDILSDEEVFMKENRETPRCGFSKNLTEILNETGVSYSAFDISLKTSNMEIMRTLKPLIFQLISMCSRVVVLFLNGELVGGLDIIKELKSSGELLDTLVETPP</sequence>